<comment type="similarity">
    <text evidence="3">Belongs to the peptidase U32 family.</text>
</comment>
<evidence type="ECO:0000313" key="4">
    <source>
        <dbReference type="EMBL" id="SCG85099.1"/>
    </source>
</evidence>
<gene>
    <name evidence="4" type="ORF">MCBB_0523</name>
</gene>
<dbReference type="OrthoDB" id="51464at2157"/>
<dbReference type="InterPro" id="IPR001539">
    <property type="entry name" value="Peptidase_U32"/>
</dbReference>
<dbReference type="AlphaFoldDB" id="A0A1D3L0T7"/>
<dbReference type="PROSITE" id="PS01276">
    <property type="entry name" value="PEPTIDASE_U32"/>
    <property type="match status" value="1"/>
</dbReference>
<name>A0A1D3L0T7_9EURY</name>
<dbReference type="GeneID" id="30411381"/>
<dbReference type="STRING" id="118062.MCBB_0523"/>
<dbReference type="Proteomes" id="UP000094707">
    <property type="component" value="Chromosome I"/>
</dbReference>
<protein>
    <submittedName>
        <fullName evidence="4">Putative protease MJ0090</fullName>
        <ecNumber evidence="4">3.4.-.-</ecNumber>
    </submittedName>
</protein>
<dbReference type="GO" id="GO:0006508">
    <property type="term" value="P:proteolysis"/>
    <property type="evidence" value="ECO:0007669"/>
    <property type="project" value="UniProtKB-KW"/>
</dbReference>
<organism evidence="4 5">
    <name type="scientific">Methanobacterium congolense</name>
    <dbReference type="NCBI Taxonomy" id="118062"/>
    <lineage>
        <taxon>Archaea</taxon>
        <taxon>Methanobacteriati</taxon>
        <taxon>Methanobacteriota</taxon>
        <taxon>Methanomada group</taxon>
        <taxon>Methanobacteria</taxon>
        <taxon>Methanobacteriales</taxon>
        <taxon>Methanobacteriaceae</taxon>
        <taxon>Methanobacterium</taxon>
    </lineage>
</organism>
<reference evidence="4 5" key="1">
    <citation type="submission" date="2016-08" db="EMBL/GenBank/DDBJ databases">
        <authorList>
            <person name="Seilhamer J.J."/>
        </authorList>
    </citation>
    <scope>NUCLEOTIDE SEQUENCE [LARGE SCALE GENOMIC DNA]</scope>
    <source>
        <strain evidence="4">Buetzberg</strain>
    </source>
</reference>
<proteinExistence type="inferred from homology"/>
<evidence type="ECO:0000256" key="1">
    <source>
        <dbReference type="ARBA" id="ARBA00022670"/>
    </source>
</evidence>
<dbReference type="PANTHER" id="PTHR30217:SF6">
    <property type="entry name" value="TRNA HYDROXYLATION PROTEIN P"/>
    <property type="match status" value="1"/>
</dbReference>
<evidence type="ECO:0000313" key="5">
    <source>
        <dbReference type="Proteomes" id="UP000094707"/>
    </source>
</evidence>
<dbReference type="RefSeq" id="WP_071906302.1">
    <property type="nucleotide sequence ID" value="NZ_LT607756.1"/>
</dbReference>
<dbReference type="EMBL" id="LT607756">
    <property type="protein sequence ID" value="SCG85099.1"/>
    <property type="molecule type" value="Genomic_DNA"/>
</dbReference>
<sequence length="403" mass="45120">MVELLSPARDFAALNSAVKNGADSVYIGIKGCNMRAHVANFKIEDIKRAADICHESAVKLYICTNTIMKEDEIEHLKEVMPFIRDSGADAVIVSDLGALKVAREHDVPVHMSVQANLSNTESLQLLEELGVERAILSRDLSLDDIKRIKSGTAMEIETFVHGAMCMAVSGRCFLSSHLYDKSANCGECLQPCRKRWKLLSEDEEELSMFVSEGSVPDTTHILSPQDLCMVEHVPELVESGIDAFKIEGRARPADYVATVTKVYREAIDIYNTGSWDVNRQERMDGWMSELRKVFNRGFDTGFYLRKPYKISGCNESTHKKQDVGEVVNYYSRVSAAEIRLWNDLQVDDEVVIQGPTTGSLIQKVESMQINGENIQKGFKGQNVAISVVDKVRANDSVYKRIKK</sequence>
<keyword evidence="2 4" id="KW-0378">Hydrolase</keyword>
<dbReference type="GO" id="GO:0008233">
    <property type="term" value="F:peptidase activity"/>
    <property type="evidence" value="ECO:0007669"/>
    <property type="project" value="UniProtKB-KW"/>
</dbReference>
<evidence type="ECO:0000256" key="3">
    <source>
        <dbReference type="ARBA" id="ARBA00038374"/>
    </source>
</evidence>
<evidence type="ECO:0000256" key="2">
    <source>
        <dbReference type="ARBA" id="ARBA00022801"/>
    </source>
</evidence>
<keyword evidence="1 4" id="KW-0645">Protease</keyword>
<dbReference type="PATRIC" id="fig|129848.4.peg.526"/>
<dbReference type="PANTHER" id="PTHR30217">
    <property type="entry name" value="PEPTIDASE U32 FAMILY"/>
    <property type="match status" value="1"/>
</dbReference>
<dbReference type="EC" id="3.4.-.-" evidence="4"/>
<dbReference type="InterPro" id="IPR051454">
    <property type="entry name" value="RNA/ubiquinone_mod_enzymes"/>
</dbReference>
<dbReference type="KEGG" id="mcub:MCBB_0523"/>
<keyword evidence="5" id="KW-1185">Reference proteome</keyword>
<dbReference type="Pfam" id="PF01136">
    <property type="entry name" value="Peptidase_U32"/>
    <property type="match status" value="1"/>
</dbReference>
<accession>A0A1D3L0T7</accession>